<dbReference type="OrthoDB" id="4966872at2"/>
<name>A0A4Q2RT87_9ACTN</name>
<dbReference type="InterPro" id="IPR001387">
    <property type="entry name" value="Cro/C1-type_HTH"/>
</dbReference>
<protein>
    <submittedName>
        <fullName evidence="2">XRE family transcriptional regulator</fullName>
    </submittedName>
</protein>
<dbReference type="PROSITE" id="PS50943">
    <property type="entry name" value="HTH_CROC1"/>
    <property type="match status" value="1"/>
</dbReference>
<dbReference type="InterPro" id="IPR010982">
    <property type="entry name" value="Lambda_DNA-bd_dom_sf"/>
</dbReference>
<proteinExistence type="predicted"/>
<dbReference type="Gene3D" id="1.10.260.40">
    <property type="entry name" value="lambda repressor-like DNA-binding domains"/>
    <property type="match status" value="1"/>
</dbReference>
<dbReference type="RefSeq" id="WP_129401907.1">
    <property type="nucleotide sequence ID" value="NZ_SDWT01000003.1"/>
</dbReference>
<dbReference type="EMBL" id="SDWT01000003">
    <property type="protein sequence ID" value="RYB91009.1"/>
    <property type="molecule type" value="Genomic_DNA"/>
</dbReference>
<accession>A0A4Q2RT87</accession>
<dbReference type="GO" id="GO:0003677">
    <property type="term" value="F:DNA binding"/>
    <property type="evidence" value="ECO:0007669"/>
    <property type="project" value="InterPro"/>
</dbReference>
<dbReference type="Pfam" id="PF01381">
    <property type="entry name" value="HTH_3"/>
    <property type="match status" value="1"/>
</dbReference>
<dbReference type="SMART" id="SM00530">
    <property type="entry name" value="HTH_XRE"/>
    <property type="match status" value="1"/>
</dbReference>
<evidence type="ECO:0000313" key="3">
    <source>
        <dbReference type="Proteomes" id="UP000294071"/>
    </source>
</evidence>
<evidence type="ECO:0000259" key="1">
    <source>
        <dbReference type="PROSITE" id="PS50943"/>
    </source>
</evidence>
<reference evidence="2 3" key="1">
    <citation type="submission" date="2019-01" db="EMBL/GenBank/DDBJ databases">
        <title>Novel species of Nocardioides.</title>
        <authorList>
            <person name="Liu Q."/>
            <person name="Xin Y.-H."/>
        </authorList>
    </citation>
    <scope>NUCLEOTIDE SEQUENCE [LARGE SCALE GENOMIC DNA]</scope>
    <source>
        <strain evidence="2 3">CGMCC 4.6882</strain>
    </source>
</reference>
<keyword evidence="3" id="KW-1185">Reference proteome</keyword>
<dbReference type="CDD" id="cd00093">
    <property type="entry name" value="HTH_XRE"/>
    <property type="match status" value="1"/>
</dbReference>
<feature type="domain" description="HTH cro/C1-type" evidence="1">
    <location>
        <begin position="20"/>
        <end position="79"/>
    </location>
</feature>
<dbReference type="Proteomes" id="UP000294071">
    <property type="component" value="Unassembled WGS sequence"/>
</dbReference>
<dbReference type="AlphaFoldDB" id="A0A4Q2RT87"/>
<gene>
    <name evidence="2" type="ORF">EUA93_18920</name>
</gene>
<organism evidence="2 3">
    <name type="scientific">Nocardioides oleivorans</name>
    <dbReference type="NCBI Taxonomy" id="273676"/>
    <lineage>
        <taxon>Bacteria</taxon>
        <taxon>Bacillati</taxon>
        <taxon>Actinomycetota</taxon>
        <taxon>Actinomycetes</taxon>
        <taxon>Propionibacteriales</taxon>
        <taxon>Nocardioidaceae</taxon>
        <taxon>Nocardioides</taxon>
    </lineage>
</organism>
<comment type="caution">
    <text evidence="2">The sequence shown here is derived from an EMBL/GenBank/DDBJ whole genome shotgun (WGS) entry which is preliminary data.</text>
</comment>
<evidence type="ECO:0000313" key="2">
    <source>
        <dbReference type="EMBL" id="RYB91009.1"/>
    </source>
</evidence>
<dbReference type="SUPFAM" id="SSF47413">
    <property type="entry name" value="lambda repressor-like DNA-binding domains"/>
    <property type="match status" value="1"/>
</dbReference>
<sequence length="216" mass="24480">MTDIDGNPLSPWERNFIVHMARLRESHGMTQTDLAKRLQPYGLKFHQQTIQRVEAGERPVRLNEAHIIARVLESDLNVMTTDVGSSDASIRYAVAACRTKGESLFYNLTEDMNSWLDEFDQLALLIAERDLSTELSEGTVWALEWCWRIREVAAHMMDTRAQLGEFVLGKSDAELQVEVPAFDLAGEWIEVHLDKTRHLAEMTPAALMALLEPTDG</sequence>